<dbReference type="RefSeq" id="WP_108579467.1">
    <property type="nucleotide sequence ID" value="NZ_CP026952.1"/>
</dbReference>
<dbReference type="KEGG" id="aez:C3E78_14185"/>
<gene>
    <name evidence="1" type="ORF">C3E78_14185</name>
</gene>
<reference evidence="2" key="1">
    <citation type="submission" date="2018-01" db="EMBL/GenBank/DDBJ databases">
        <authorList>
            <person name="Li J."/>
        </authorList>
    </citation>
    <scope>NUCLEOTIDE SEQUENCE [LARGE SCALE GENOMIC DNA]</scope>
    <source>
        <strain evidence="2">592</strain>
    </source>
</reference>
<dbReference type="PANTHER" id="PTHR39515">
    <property type="entry name" value="CONSERVED PROTEIN"/>
    <property type="match status" value="1"/>
</dbReference>
<keyword evidence="2" id="KW-1185">Reference proteome</keyword>
<dbReference type="PANTHER" id="PTHR39515:SF2">
    <property type="entry name" value="HTH-TYPE TRANSCRIPTIONAL REGULATOR RV0880"/>
    <property type="match status" value="1"/>
</dbReference>
<dbReference type="Proteomes" id="UP000244384">
    <property type="component" value="Chromosome"/>
</dbReference>
<dbReference type="InterPro" id="IPR052526">
    <property type="entry name" value="HTH-type_Bedaq_tolerance"/>
</dbReference>
<dbReference type="GO" id="GO:0003700">
    <property type="term" value="F:DNA-binding transcription factor activity"/>
    <property type="evidence" value="ECO:0007669"/>
    <property type="project" value="InterPro"/>
</dbReference>
<accession>A0A2S0WPN9</accession>
<dbReference type="InterPro" id="IPR036388">
    <property type="entry name" value="WH-like_DNA-bd_sf"/>
</dbReference>
<dbReference type="SMART" id="SM00347">
    <property type="entry name" value="HTH_MARR"/>
    <property type="match status" value="1"/>
</dbReference>
<accession>A0A5F2EXA2</accession>
<sequence length="136" mass="14982">MPTDAHLLARSVARLNRRLRQERQSDLTPTQLSVLGAVLKIGPATPSAIAAHERVQPPSITRTLTCLVDEGYAIRKPHPDDGRQVLVSVSEKGDAVLAEERTRRDLWLGHRLAALTAVERKTLREAAALLERLAQS</sequence>
<evidence type="ECO:0000313" key="2">
    <source>
        <dbReference type="Proteomes" id="UP000244384"/>
    </source>
</evidence>
<dbReference type="EMBL" id="CP026952">
    <property type="protein sequence ID" value="AWB93262.1"/>
    <property type="molecule type" value="Genomic_DNA"/>
</dbReference>
<dbReference type="AlphaFoldDB" id="A0A2S0WPN9"/>
<dbReference type="Gene3D" id="1.10.10.10">
    <property type="entry name" value="Winged helix-like DNA-binding domain superfamily/Winged helix DNA-binding domain"/>
    <property type="match status" value="1"/>
</dbReference>
<dbReference type="SUPFAM" id="SSF46785">
    <property type="entry name" value="Winged helix' DNA-binding domain"/>
    <property type="match status" value="1"/>
</dbReference>
<name>A0A2S0WPN9_9ACTN</name>
<dbReference type="OrthoDB" id="9804055at2"/>
<evidence type="ECO:0000313" key="1">
    <source>
        <dbReference type="EMBL" id="AWB93262.1"/>
    </source>
</evidence>
<organism evidence="1 2">
    <name type="scientific">Aeromicrobium chenweiae</name>
    <dbReference type="NCBI Taxonomy" id="2079793"/>
    <lineage>
        <taxon>Bacteria</taxon>
        <taxon>Bacillati</taxon>
        <taxon>Actinomycetota</taxon>
        <taxon>Actinomycetes</taxon>
        <taxon>Propionibacteriales</taxon>
        <taxon>Nocardioidaceae</taxon>
        <taxon>Aeromicrobium</taxon>
    </lineage>
</organism>
<dbReference type="PROSITE" id="PS50995">
    <property type="entry name" value="HTH_MARR_2"/>
    <property type="match status" value="1"/>
</dbReference>
<protein>
    <submittedName>
        <fullName evidence="1">MarR family transcriptional regulator</fullName>
    </submittedName>
</protein>
<dbReference type="InterPro" id="IPR036390">
    <property type="entry name" value="WH_DNA-bd_sf"/>
</dbReference>
<dbReference type="Pfam" id="PF01047">
    <property type="entry name" value="MarR"/>
    <property type="match status" value="1"/>
</dbReference>
<dbReference type="InterPro" id="IPR000835">
    <property type="entry name" value="HTH_MarR-typ"/>
</dbReference>
<proteinExistence type="predicted"/>